<dbReference type="OrthoDB" id="5287274at2"/>
<dbReference type="Gene3D" id="1.10.287.130">
    <property type="match status" value="1"/>
</dbReference>
<dbReference type="Gene3D" id="3.30.450.20">
    <property type="entry name" value="PAS domain"/>
    <property type="match status" value="3"/>
</dbReference>
<dbReference type="CDD" id="cd00082">
    <property type="entry name" value="HisKA"/>
    <property type="match status" value="1"/>
</dbReference>
<evidence type="ECO:0000313" key="9">
    <source>
        <dbReference type="Proteomes" id="UP000075391"/>
    </source>
</evidence>
<proteinExistence type="predicted"/>
<dbReference type="SUPFAM" id="SSF52172">
    <property type="entry name" value="CheY-like"/>
    <property type="match status" value="1"/>
</dbReference>
<feature type="domain" description="Response regulatory" evidence="7">
    <location>
        <begin position="673"/>
        <end position="787"/>
    </location>
</feature>
<evidence type="ECO:0000256" key="2">
    <source>
        <dbReference type="ARBA" id="ARBA00012438"/>
    </source>
</evidence>
<dbReference type="InterPro" id="IPR011006">
    <property type="entry name" value="CheY-like_superfamily"/>
</dbReference>
<dbReference type="PANTHER" id="PTHR45339:SF1">
    <property type="entry name" value="HYBRID SIGNAL TRANSDUCTION HISTIDINE KINASE J"/>
    <property type="match status" value="1"/>
</dbReference>
<accession>A0A150WCH8</accession>
<dbReference type="AlphaFoldDB" id="A0A150WCH8"/>
<dbReference type="InterPro" id="IPR013656">
    <property type="entry name" value="PAS_4"/>
</dbReference>
<evidence type="ECO:0000256" key="4">
    <source>
        <dbReference type="ARBA" id="ARBA00023012"/>
    </source>
</evidence>
<dbReference type="PROSITE" id="PS50110">
    <property type="entry name" value="RESPONSE_REGULATORY"/>
    <property type="match status" value="1"/>
</dbReference>
<dbReference type="InterPro" id="IPR003661">
    <property type="entry name" value="HisK_dim/P_dom"/>
</dbReference>
<name>A0A150WCH8_BDEBC</name>
<dbReference type="CDD" id="cd16922">
    <property type="entry name" value="HATPase_EvgS-ArcB-TorS-like"/>
    <property type="match status" value="1"/>
</dbReference>
<feature type="modified residue" description="4-aspartylphosphate" evidence="5">
    <location>
        <position position="722"/>
    </location>
</feature>
<dbReference type="InterPro" id="IPR036097">
    <property type="entry name" value="HisK_dim/P_sf"/>
</dbReference>
<evidence type="ECO:0000256" key="5">
    <source>
        <dbReference type="PROSITE-ProRule" id="PRU00169"/>
    </source>
</evidence>
<comment type="caution">
    <text evidence="8">The sequence shown here is derived from an EMBL/GenBank/DDBJ whole genome shotgun (WGS) entry which is preliminary data.</text>
</comment>
<comment type="catalytic activity">
    <reaction evidence="1">
        <text>ATP + protein L-histidine = ADP + protein N-phospho-L-histidine.</text>
        <dbReference type="EC" id="2.7.13.3"/>
    </reaction>
</comment>
<dbReference type="EMBL" id="LUKF01000019">
    <property type="protein sequence ID" value="KYG60580.1"/>
    <property type="molecule type" value="Genomic_DNA"/>
</dbReference>
<dbReference type="PROSITE" id="PS50109">
    <property type="entry name" value="HIS_KIN"/>
    <property type="match status" value="1"/>
</dbReference>
<dbReference type="GO" id="GO:0000155">
    <property type="term" value="F:phosphorelay sensor kinase activity"/>
    <property type="evidence" value="ECO:0007669"/>
    <property type="project" value="InterPro"/>
</dbReference>
<feature type="domain" description="Histidine kinase" evidence="6">
    <location>
        <begin position="421"/>
        <end position="643"/>
    </location>
</feature>
<evidence type="ECO:0000259" key="7">
    <source>
        <dbReference type="PROSITE" id="PS50110"/>
    </source>
</evidence>
<dbReference type="PRINTS" id="PR00344">
    <property type="entry name" value="BCTRLSENSOR"/>
</dbReference>
<dbReference type="SMART" id="SM00388">
    <property type="entry name" value="HisKA"/>
    <property type="match status" value="1"/>
</dbReference>
<dbReference type="InterPro" id="IPR004358">
    <property type="entry name" value="Sig_transdc_His_kin-like_C"/>
</dbReference>
<dbReference type="SUPFAM" id="SSF47384">
    <property type="entry name" value="Homodimeric domain of signal transducing histidine kinase"/>
    <property type="match status" value="1"/>
</dbReference>
<dbReference type="InterPro" id="IPR000014">
    <property type="entry name" value="PAS"/>
</dbReference>
<dbReference type="InterPro" id="IPR005467">
    <property type="entry name" value="His_kinase_dom"/>
</dbReference>
<dbReference type="Gene3D" id="3.30.565.10">
    <property type="entry name" value="Histidine kinase-like ATPase, C-terminal domain"/>
    <property type="match status" value="1"/>
</dbReference>
<organism evidence="8 9">
    <name type="scientific">Bdellovibrio bacteriovorus</name>
    <dbReference type="NCBI Taxonomy" id="959"/>
    <lineage>
        <taxon>Bacteria</taxon>
        <taxon>Pseudomonadati</taxon>
        <taxon>Bdellovibrionota</taxon>
        <taxon>Bdellovibrionia</taxon>
        <taxon>Bdellovibrionales</taxon>
        <taxon>Pseudobdellovibrionaceae</taxon>
        <taxon>Bdellovibrio</taxon>
    </lineage>
</organism>
<dbReference type="SMART" id="SM00091">
    <property type="entry name" value="PAS"/>
    <property type="match status" value="2"/>
</dbReference>
<evidence type="ECO:0000259" key="6">
    <source>
        <dbReference type="PROSITE" id="PS50109"/>
    </source>
</evidence>
<dbReference type="FunFam" id="3.30.565.10:FF:000010">
    <property type="entry name" value="Sensor histidine kinase RcsC"/>
    <property type="match status" value="1"/>
</dbReference>
<sequence>MKTINFDQSNATLLIQVFQNSPSFMAFVEGSHFIFKFGNQKFFELIGHNEIIGKRVEEALPELEEQGLLDILHTVSQTKTPYKGLEVPVYFNGALGRLERFLDFTYQPILSDHGNVVGILIEGTDVTEKVLSRVALEKAKALVENERSNFRSLFKDTPHLVCILRGPEHQFEFVNEAHIRLLGFDATGMKVREAQPESVEVHGLLDDVYNTGVTTHHYEIPVTLGDRIRYFNLTYSARRDDDGRINGVMVLASEVTTHVEMRKELEASKQTLALEQHKLDAIFHVSPAAMALWVGEDMVFEKLNSEYQKIFPGRDLQGRPFLEALPELGQFGELVKNVLRTGEPFVGVEFPVPIRRTEFGPIEERYFDFTYIQIKDAHGNPYGVYDHAIDVTDRVTARKDLEAAKSEAVRANELKSAFLANMSHEIRTPLGAIMGFADLLRDPDLPYEERVNYLEVLQRNGNQLTVIINDILDLSKVEAGQMALEFLPLKPETVAHDVISLLRVNASEKGLKLGFERDPSTPAEIHSDPTRVQQILINLVSNSIKFTHSGSVSIRTFGQTENGRTVAAFEVIDTGIGIQPDQHERIFEVFVQADSSVTRKFGGTGLGLSLSRRLARVLGGDVVVKESQMGKGSTFLVTIADQPEKKKAVIPVVAPLSSTESGGESDKPLTGIKVLVVDDTPDNQRLIKHFLRRAGANSDVVDNGLVAQAKALEGDYDIILMDIQMPEMDGYTATQQLREKGYKKPIIALTAHAMAEVRRKCLSVGYTDHLTKPINSADLVSMVHHYVRA</sequence>
<dbReference type="EC" id="2.7.13.3" evidence="2"/>
<evidence type="ECO:0000313" key="8">
    <source>
        <dbReference type="EMBL" id="KYG60580.1"/>
    </source>
</evidence>
<dbReference type="PANTHER" id="PTHR45339">
    <property type="entry name" value="HYBRID SIGNAL TRANSDUCTION HISTIDINE KINASE J"/>
    <property type="match status" value="1"/>
</dbReference>
<dbReference type="InterPro" id="IPR001789">
    <property type="entry name" value="Sig_transdc_resp-reg_receiver"/>
</dbReference>
<dbReference type="Pfam" id="PF00072">
    <property type="entry name" value="Response_reg"/>
    <property type="match status" value="1"/>
</dbReference>
<dbReference type="CDD" id="cd17546">
    <property type="entry name" value="REC_hyHK_CKI1_RcsC-like"/>
    <property type="match status" value="1"/>
</dbReference>
<dbReference type="InterPro" id="IPR035965">
    <property type="entry name" value="PAS-like_dom_sf"/>
</dbReference>
<keyword evidence="4" id="KW-0902">Two-component regulatory system</keyword>
<dbReference type="Pfam" id="PF08448">
    <property type="entry name" value="PAS_4"/>
    <property type="match status" value="3"/>
</dbReference>
<evidence type="ECO:0000256" key="1">
    <source>
        <dbReference type="ARBA" id="ARBA00000085"/>
    </source>
</evidence>
<reference evidence="8 9" key="1">
    <citation type="submission" date="2016-03" db="EMBL/GenBank/DDBJ databases">
        <authorList>
            <person name="Ploux O."/>
        </authorList>
    </citation>
    <scope>NUCLEOTIDE SEQUENCE [LARGE SCALE GENOMIC DNA]</scope>
    <source>
        <strain evidence="8 9">BER2</strain>
    </source>
</reference>
<dbReference type="InterPro" id="IPR036890">
    <property type="entry name" value="HATPase_C_sf"/>
</dbReference>
<dbReference type="InterPro" id="IPR003594">
    <property type="entry name" value="HATPase_dom"/>
</dbReference>
<gene>
    <name evidence="8" type="ORF">AZI85_11260</name>
</gene>
<dbReference type="Pfam" id="PF00512">
    <property type="entry name" value="HisKA"/>
    <property type="match status" value="1"/>
</dbReference>
<dbReference type="SMART" id="SM00387">
    <property type="entry name" value="HATPase_c"/>
    <property type="match status" value="1"/>
</dbReference>
<evidence type="ECO:0000256" key="3">
    <source>
        <dbReference type="ARBA" id="ARBA00022553"/>
    </source>
</evidence>
<dbReference type="Gene3D" id="3.40.50.2300">
    <property type="match status" value="1"/>
</dbReference>
<dbReference type="RefSeq" id="WP_063244859.1">
    <property type="nucleotide sequence ID" value="NZ_LUKF01000019.1"/>
</dbReference>
<protein>
    <recommendedName>
        <fullName evidence="2">histidine kinase</fullName>
        <ecNumber evidence="2">2.7.13.3</ecNumber>
    </recommendedName>
</protein>
<dbReference type="SUPFAM" id="SSF55874">
    <property type="entry name" value="ATPase domain of HSP90 chaperone/DNA topoisomerase II/histidine kinase"/>
    <property type="match status" value="1"/>
</dbReference>
<dbReference type="Proteomes" id="UP000075391">
    <property type="component" value="Unassembled WGS sequence"/>
</dbReference>
<dbReference type="SUPFAM" id="SSF55785">
    <property type="entry name" value="PYP-like sensor domain (PAS domain)"/>
    <property type="match status" value="3"/>
</dbReference>
<dbReference type="Pfam" id="PF02518">
    <property type="entry name" value="HATPase_c"/>
    <property type="match status" value="1"/>
</dbReference>
<keyword evidence="3 5" id="KW-0597">Phosphoprotein</keyword>
<dbReference type="SMART" id="SM00448">
    <property type="entry name" value="REC"/>
    <property type="match status" value="1"/>
</dbReference>